<keyword evidence="4" id="KW-1185">Reference proteome</keyword>
<protein>
    <recommendedName>
        <fullName evidence="2">Fungal lipase-type domain-containing protein</fullName>
    </recommendedName>
</protein>
<name>A0AAV6W6F1_9LAMI</name>
<sequence>MSSTCNKSFCSNYMLLKPDEAGFLDMVQILISSDIIGKGKFLDCPDGIRVGPFGHRWIIFVSGMLMKLLGVVAKPLAVFGSGVEQWLNLLSANGGFFRLLLNFLTVKVIYPDETSSSFLSFVGNIDNRVELHSKMSRGDKRYRASLSVMAAKASYENKNYIKSVVKDYWEMDFLGSYDFWNDYQEKATTQAFILDDKKDRIIVTFRGTEPFDANAWSSDVDVSWYELPGLGKIHGGFMKALGMQRSQGWPENQGDKKPETAYYAIRKLLKERLQKNDKVKFIVSGHSLGGALAVLFPGILGLHGEDLLLERLEGIYTFGQPRVGDEEFGVYMEKLMEKYNIDYFRFVYSYDLVPRLPFDDWAFMFKHFGRCIYYNNFYKGKVLLEEPNKNYFSLRWIIPKFINACWELIRSFTISYTRGSYYKENGLLRMLRVIGLLAPGLPDHLLQDYVNITQLGSSDIFFSK</sequence>
<dbReference type="EMBL" id="WHWC01000016">
    <property type="protein sequence ID" value="KAG8367076.1"/>
    <property type="molecule type" value="Genomic_DNA"/>
</dbReference>
<dbReference type="Pfam" id="PF01764">
    <property type="entry name" value="Lipase_3"/>
    <property type="match status" value="1"/>
</dbReference>
<dbReference type="CDD" id="cd00519">
    <property type="entry name" value="Lipase_3"/>
    <property type="match status" value="1"/>
</dbReference>
<gene>
    <name evidence="3" type="ORF">BUALT_Bualt16G0035000</name>
</gene>
<dbReference type="PANTHER" id="PTHR46086">
    <property type="entry name" value="ALPHA/BETA-HYDROLASES SUPERFAMILY PROTEIN"/>
    <property type="match status" value="1"/>
</dbReference>
<keyword evidence="1" id="KW-0378">Hydrolase</keyword>
<reference evidence="3" key="1">
    <citation type="submission" date="2019-10" db="EMBL/GenBank/DDBJ databases">
        <authorList>
            <person name="Zhang R."/>
            <person name="Pan Y."/>
            <person name="Wang J."/>
            <person name="Ma R."/>
            <person name="Yu S."/>
        </authorList>
    </citation>
    <scope>NUCLEOTIDE SEQUENCE</scope>
    <source>
        <strain evidence="3">LA-IB0</strain>
        <tissue evidence="3">Leaf</tissue>
    </source>
</reference>
<dbReference type="SUPFAM" id="SSF53474">
    <property type="entry name" value="alpha/beta-Hydrolases"/>
    <property type="match status" value="1"/>
</dbReference>
<organism evidence="3 4">
    <name type="scientific">Buddleja alternifolia</name>
    <dbReference type="NCBI Taxonomy" id="168488"/>
    <lineage>
        <taxon>Eukaryota</taxon>
        <taxon>Viridiplantae</taxon>
        <taxon>Streptophyta</taxon>
        <taxon>Embryophyta</taxon>
        <taxon>Tracheophyta</taxon>
        <taxon>Spermatophyta</taxon>
        <taxon>Magnoliopsida</taxon>
        <taxon>eudicotyledons</taxon>
        <taxon>Gunneridae</taxon>
        <taxon>Pentapetalae</taxon>
        <taxon>asterids</taxon>
        <taxon>lamiids</taxon>
        <taxon>Lamiales</taxon>
        <taxon>Scrophulariaceae</taxon>
        <taxon>Buddlejeae</taxon>
        <taxon>Buddleja</taxon>
    </lineage>
</organism>
<dbReference type="InterPro" id="IPR044819">
    <property type="entry name" value="OBL-like"/>
</dbReference>
<accession>A0AAV6W6F1</accession>
<evidence type="ECO:0000256" key="1">
    <source>
        <dbReference type="ARBA" id="ARBA00022801"/>
    </source>
</evidence>
<dbReference type="Gene3D" id="3.40.50.1820">
    <property type="entry name" value="alpha/beta hydrolase"/>
    <property type="match status" value="1"/>
</dbReference>
<feature type="domain" description="Fungal lipase-type" evidence="2">
    <location>
        <begin position="202"/>
        <end position="359"/>
    </location>
</feature>
<evidence type="ECO:0000259" key="2">
    <source>
        <dbReference type="Pfam" id="PF01764"/>
    </source>
</evidence>
<dbReference type="InterPro" id="IPR002921">
    <property type="entry name" value="Fungal_lipase-type"/>
</dbReference>
<proteinExistence type="predicted"/>
<comment type="caution">
    <text evidence="3">The sequence shown here is derived from an EMBL/GenBank/DDBJ whole genome shotgun (WGS) entry which is preliminary data.</text>
</comment>
<dbReference type="InterPro" id="IPR029058">
    <property type="entry name" value="AB_hydrolase_fold"/>
</dbReference>
<dbReference type="PANTHER" id="PTHR46086:SF28">
    <property type="entry name" value="FUNGAL LIPASE-LIKE DOMAIN-CONTAINING PROTEIN"/>
    <property type="match status" value="1"/>
</dbReference>
<evidence type="ECO:0000313" key="3">
    <source>
        <dbReference type="EMBL" id="KAG8367076.1"/>
    </source>
</evidence>
<dbReference type="GO" id="GO:0006629">
    <property type="term" value="P:lipid metabolic process"/>
    <property type="evidence" value="ECO:0007669"/>
    <property type="project" value="InterPro"/>
</dbReference>
<dbReference type="GO" id="GO:0004806">
    <property type="term" value="F:triacylglycerol lipase activity"/>
    <property type="evidence" value="ECO:0007669"/>
    <property type="project" value="InterPro"/>
</dbReference>
<evidence type="ECO:0000313" key="4">
    <source>
        <dbReference type="Proteomes" id="UP000826271"/>
    </source>
</evidence>
<dbReference type="AlphaFoldDB" id="A0AAV6W6F1"/>
<dbReference type="Proteomes" id="UP000826271">
    <property type="component" value="Unassembled WGS sequence"/>
</dbReference>